<proteinExistence type="predicted"/>
<name>G9YB49_HAFAL</name>
<evidence type="ECO:0000313" key="2">
    <source>
        <dbReference type="Proteomes" id="UP000005959"/>
    </source>
</evidence>
<accession>G9YB49</accession>
<gene>
    <name evidence="1" type="ORF">HMPREF0454_03828</name>
</gene>
<dbReference type="HOGENOM" id="CLU_2843743_0_0_6"/>
<reference evidence="1 2" key="1">
    <citation type="submission" date="2011-08" db="EMBL/GenBank/DDBJ databases">
        <authorList>
            <person name="Weinstock G."/>
            <person name="Sodergren E."/>
            <person name="Clifton S."/>
            <person name="Fulton L."/>
            <person name="Fulton B."/>
            <person name="Courtney L."/>
            <person name="Fronick C."/>
            <person name="Harrison M."/>
            <person name="Strong C."/>
            <person name="Farmer C."/>
            <person name="Delahaunty K."/>
            <person name="Markovic C."/>
            <person name="Hall O."/>
            <person name="Minx P."/>
            <person name="Tomlinson C."/>
            <person name="Mitreva M."/>
            <person name="Hou S."/>
            <person name="Chen J."/>
            <person name="Wollam A."/>
            <person name="Pepin K.H."/>
            <person name="Johnson M."/>
            <person name="Bhonagiri V."/>
            <person name="Zhang X."/>
            <person name="Suruliraj S."/>
            <person name="Warren W."/>
            <person name="Chinwalla A."/>
            <person name="Mardis E.R."/>
            <person name="Wilson R.K."/>
        </authorList>
    </citation>
    <scope>NUCLEOTIDE SEQUENCE [LARGE SCALE GENOMIC DNA]</scope>
    <source>
        <strain evidence="1 2">ATCC 51873</strain>
    </source>
</reference>
<dbReference type="AlphaFoldDB" id="G9YB49"/>
<comment type="caution">
    <text evidence="1">The sequence shown here is derived from an EMBL/GenBank/DDBJ whole genome shotgun (WGS) entry which is preliminary data.</text>
</comment>
<dbReference type="RefSeq" id="WP_004095392.1">
    <property type="nucleotide sequence ID" value="NZ_JH417548.1"/>
</dbReference>
<evidence type="ECO:0000313" key="1">
    <source>
        <dbReference type="EMBL" id="EHM39489.1"/>
    </source>
</evidence>
<dbReference type="Proteomes" id="UP000005959">
    <property type="component" value="Unassembled WGS sequence"/>
</dbReference>
<protein>
    <submittedName>
        <fullName evidence="1">Uncharacterized protein</fullName>
    </submittedName>
</protein>
<dbReference type="PATRIC" id="fig|1002364.3.peg.3451"/>
<sequence>MNDKDILNEFGATLMASVRDRSVCKIEHAQSGALKGSSGKMLHDLFSQFNNEQQDIIKKINCRIY</sequence>
<organism evidence="1 2">
    <name type="scientific">Hafnia alvei ATCC 51873</name>
    <dbReference type="NCBI Taxonomy" id="1002364"/>
    <lineage>
        <taxon>Bacteria</taxon>
        <taxon>Pseudomonadati</taxon>
        <taxon>Pseudomonadota</taxon>
        <taxon>Gammaproteobacteria</taxon>
        <taxon>Enterobacterales</taxon>
        <taxon>Hafniaceae</taxon>
        <taxon>Hafnia</taxon>
    </lineage>
</organism>
<dbReference type="EMBL" id="AGCI01000092">
    <property type="protein sequence ID" value="EHM39489.1"/>
    <property type="molecule type" value="Genomic_DNA"/>
</dbReference>